<dbReference type="SUPFAM" id="SSF89550">
    <property type="entry name" value="PHP domain-like"/>
    <property type="match status" value="1"/>
</dbReference>
<dbReference type="Pfam" id="PF13263">
    <property type="entry name" value="PHP_C"/>
    <property type="match status" value="1"/>
</dbReference>
<keyword evidence="3" id="KW-1185">Reference proteome</keyword>
<dbReference type="EMBL" id="RBVX01000036">
    <property type="protein sequence ID" value="RSL30490.1"/>
    <property type="molecule type" value="Genomic_DNA"/>
</dbReference>
<dbReference type="GO" id="GO:0003824">
    <property type="term" value="F:catalytic activity"/>
    <property type="evidence" value="ECO:0007669"/>
    <property type="project" value="InterPro"/>
</dbReference>
<evidence type="ECO:0000313" key="2">
    <source>
        <dbReference type="EMBL" id="RSL30490.1"/>
    </source>
</evidence>
<reference evidence="2 3" key="1">
    <citation type="submission" date="2018-10" db="EMBL/GenBank/DDBJ databases">
        <title>Draft genome sequence of Bacillus salarius IM0101, isolated from a hypersaline soil in Inner Mongolia, China.</title>
        <authorList>
            <person name="Yamprayoonswat W."/>
            <person name="Boonvisut S."/>
            <person name="Jumpathong W."/>
            <person name="Sittihan S."/>
            <person name="Ruangsuj P."/>
            <person name="Wanthongcharoen S."/>
            <person name="Thongpramul N."/>
            <person name="Pimmason S."/>
            <person name="Yu B."/>
            <person name="Yasawong M."/>
        </authorList>
    </citation>
    <scope>NUCLEOTIDE SEQUENCE [LARGE SCALE GENOMIC DNA]</scope>
    <source>
        <strain evidence="2 3">IM0101</strain>
    </source>
</reference>
<accession>A0A428MWF4</accession>
<dbReference type="Proteomes" id="UP000275076">
    <property type="component" value="Unassembled WGS sequence"/>
</dbReference>
<comment type="caution">
    <text evidence="2">The sequence shown here is derived from an EMBL/GenBank/DDBJ whole genome shotgun (WGS) entry which is preliminary data.</text>
</comment>
<feature type="domain" description="PHP" evidence="1">
    <location>
        <begin position="23"/>
        <end position="89"/>
    </location>
</feature>
<dbReference type="InterPro" id="IPR016195">
    <property type="entry name" value="Pol/histidinol_Pase-like"/>
</dbReference>
<name>A0A428MWF4_9BACI</name>
<dbReference type="RefSeq" id="WP_125560471.1">
    <property type="nucleotide sequence ID" value="NZ_RBVX01000036.1"/>
</dbReference>
<organism evidence="2 3">
    <name type="scientific">Salibacterium salarium</name>
    <dbReference type="NCBI Taxonomy" id="284579"/>
    <lineage>
        <taxon>Bacteria</taxon>
        <taxon>Bacillati</taxon>
        <taxon>Bacillota</taxon>
        <taxon>Bacilli</taxon>
        <taxon>Bacillales</taxon>
        <taxon>Bacillaceae</taxon>
    </lineage>
</organism>
<sequence>MNIDLHTHGKLTKKTDFDLEYFMSMVEGAKKNGLDAFALTEHFNTKHFSDVYETLNQHFIYENNCYYIDGIKVFPGMEVDVKEVGHILLIGDRKDILTVNNQLDQYKEDFLPFERLLRMTDDYQLVRIGAHPFRESTPLTAHPSSLLKKLDSFDLNGKDLHSYDSQDMKSRIEKWAAELNIKVTAGSDSHHPLQLGAVCNKCSETISTITELKQAISEQPSIDLSPCLSTKVEAAKYVKKTIKNHVLPI</sequence>
<dbReference type="Gene3D" id="3.20.20.140">
    <property type="entry name" value="Metal-dependent hydrolases"/>
    <property type="match status" value="1"/>
</dbReference>
<dbReference type="InterPro" id="IPR004013">
    <property type="entry name" value="PHP_dom"/>
</dbReference>
<gene>
    <name evidence="2" type="ORF">D7Z54_25645</name>
</gene>
<proteinExistence type="predicted"/>
<protein>
    <submittedName>
        <fullName evidence="2">PHP domain-containing protein</fullName>
    </submittedName>
</protein>
<evidence type="ECO:0000313" key="3">
    <source>
        <dbReference type="Proteomes" id="UP000275076"/>
    </source>
</evidence>
<evidence type="ECO:0000259" key="1">
    <source>
        <dbReference type="Pfam" id="PF02811"/>
    </source>
</evidence>
<dbReference type="OrthoDB" id="9777619at2"/>
<dbReference type="AlphaFoldDB" id="A0A428MWF4"/>
<dbReference type="Pfam" id="PF02811">
    <property type="entry name" value="PHP"/>
    <property type="match status" value="1"/>
</dbReference>